<dbReference type="PANTHER" id="PTHR23513:SF6">
    <property type="entry name" value="MAJOR FACILITATOR SUPERFAMILY ASSOCIATED DOMAIN-CONTAINING PROTEIN"/>
    <property type="match status" value="1"/>
</dbReference>
<dbReference type="Pfam" id="PF07690">
    <property type="entry name" value="MFS_1"/>
    <property type="match status" value="1"/>
</dbReference>
<feature type="transmembrane region" description="Helical" evidence="6">
    <location>
        <begin position="343"/>
        <end position="366"/>
    </location>
</feature>
<feature type="domain" description="Major facilitator superfamily (MFS) profile" evidence="7">
    <location>
        <begin position="213"/>
        <end position="406"/>
    </location>
</feature>
<feature type="transmembrane region" description="Helical" evidence="6">
    <location>
        <begin position="39"/>
        <end position="63"/>
    </location>
</feature>
<feature type="transmembrane region" description="Helical" evidence="6">
    <location>
        <begin position="372"/>
        <end position="390"/>
    </location>
</feature>
<comment type="subcellular location">
    <subcellularLocation>
        <location evidence="1">Cell membrane</location>
        <topology evidence="1">Multi-pass membrane protein</topology>
    </subcellularLocation>
</comment>
<dbReference type="PANTHER" id="PTHR23513">
    <property type="entry name" value="INTEGRAL MEMBRANE EFFLUX PROTEIN-RELATED"/>
    <property type="match status" value="1"/>
</dbReference>
<dbReference type="CDD" id="cd06173">
    <property type="entry name" value="MFS_MefA_like"/>
    <property type="match status" value="1"/>
</dbReference>
<evidence type="ECO:0000256" key="4">
    <source>
        <dbReference type="ARBA" id="ARBA00022989"/>
    </source>
</evidence>
<dbReference type="InterPro" id="IPR011701">
    <property type="entry name" value="MFS"/>
</dbReference>
<feature type="transmembrane region" description="Helical" evidence="6">
    <location>
        <begin position="304"/>
        <end position="322"/>
    </location>
</feature>
<dbReference type="EMBL" id="BOMQ01000057">
    <property type="protein sequence ID" value="GIE51283.1"/>
    <property type="molecule type" value="Genomic_DNA"/>
</dbReference>
<feature type="transmembrane region" description="Helical" evidence="6">
    <location>
        <begin position="280"/>
        <end position="298"/>
    </location>
</feature>
<evidence type="ECO:0000256" key="6">
    <source>
        <dbReference type="SAM" id="Phobius"/>
    </source>
</evidence>
<feature type="transmembrane region" description="Helical" evidence="6">
    <location>
        <begin position="216"/>
        <end position="236"/>
    </location>
</feature>
<dbReference type="Proteomes" id="UP000647172">
    <property type="component" value="Unassembled WGS sequence"/>
</dbReference>
<accession>A0A919JIE3</accession>
<organism evidence="8 9">
    <name type="scientific">Actinoplanes nipponensis</name>
    <dbReference type="NCBI Taxonomy" id="135950"/>
    <lineage>
        <taxon>Bacteria</taxon>
        <taxon>Bacillati</taxon>
        <taxon>Actinomycetota</taxon>
        <taxon>Actinomycetes</taxon>
        <taxon>Micromonosporales</taxon>
        <taxon>Micromonosporaceae</taxon>
        <taxon>Actinoplanes</taxon>
    </lineage>
</organism>
<dbReference type="Gene3D" id="1.20.1250.20">
    <property type="entry name" value="MFS general substrate transporter like domains"/>
    <property type="match status" value="1"/>
</dbReference>
<evidence type="ECO:0000259" key="7">
    <source>
        <dbReference type="PROSITE" id="PS50850"/>
    </source>
</evidence>
<dbReference type="AlphaFoldDB" id="A0A919JIE3"/>
<evidence type="ECO:0000256" key="2">
    <source>
        <dbReference type="ARBA" id="ARBA00022475"/>
    </source>
</evidence>
<keyword evidence="5 6" id="KW-0472">Membrane</keyword>
<protein>
    <submittedName>
        <fullName evidence="8">MFS transporter</fullName>
    </submittedName>
</protein>
<evidence type="ECO:0000313" key="9">
    <source>
        <dbReference type="Proteomes" id="UP000647172"/>
    </source>
</evidence>
<dbReference type="SUPFAM" id="SSF103473">
    <property type="entry name" value="MFS general substrate transporter"/>
    <property type="match status" value="1"/>
</dbReference>
<feature type="transmembrane region" description="Helical" evidence="6">
    <location>
        <begin position="248"/>
        <end position="268"/>
    </location>
</feature>
<dbReference type="InterPro" id="IPR036259">
    <property type="entry name" value="MFS_trans_sf"/>
</dbReference>
<name>A0A919JIE3_9ACTN</name>
<dbReference type="GO" id="GO:0005886">
    <property type="term" value="C:plasma membrane"/>
    <property type="evidence" value="ECO:0007669"/>
    <property type="project" value="UniProtKB-SubCell"/>
</dbReference>
<reference evidence="8" key="1">
    <citation type="submission" date="2021-01" db="EMBL/GenBank/DDBJ databases">
        <title>Whole genome shotgun sequence of Actinoplanes nipponensis NBRC 14063.</title>
        <authorList>
            <person name="Komaki H."/>
            <person name="Tamura T."/>
        </authorList>
    </citation>
    <scope>NUCLEOTIDE SEQUENCE</scope>
    <source>
        <strain evidence="8">NBRC 14063</strain>
    </source>
</reference>
<sequence length="406" mass="41729">MDFRRLWGAYAVSELGTALSLGALPLIATLVLHAPVLQVSLLAALGGVAGAALALPLGPWIEVRRKRPVMIGADLLRGAALGSLPVAAALGALSYGQLCLVAVAQSVGGIAFQAASGAHLKALVPADRLAAANGRFEATFWTVNTAGPPLGGLLIAAVGATATVALDAVSFLASALGIRRLRAPEPAPPEPTGERQRLAQLTAGWRFILRHRELRILFWHMLVFNGGIMATAPLIAVLMLRELGFPPWQYGLVFGLSCLGGLLGALAARPLTGRYGGRRVLLGAGVAKALPLALVPLAPPGVAGLALITLGEFLIIAGAGAYNPTFATYRMRATDDRYLARVLAAWSISSRVAQPAGIAAGGLLAAATSVRAALFVLAGAVAASAALLPWRTPAAREAPRLPLLTD</sequence>
<feature type="transmembrane region" description="Helical" evidence="6">
    <location>
        <begin position="7"/>
        <end position="33"/>
    </location>
</feature>
<gene>
    <name evidence="8" type="ORF">Ani05nite_48170</name>
</gene>
<dbReference type="GO" id="GO:0022857">
    <property type="term" value="F:transmembrane transporter activity"/>
    <property type="evidence" value="ECO:0007669"/>
    <property type="project" value="InterPro"/>
</dbReference>
<evidence type="ECO:0000256" key="1">
    <source>
        <dbReference type="ARBA" id="ARBA00004651"/>
    </source>
</evidence>
<evidence type="ECO:0000313" key="8">
    <source>
        <dbReference type="EMBL" id="GIE51283.1"/>
    </source>
</evidence>
<dbReference type="PROSITE" id="PS50850">
    <property type="entry name" value="MFS"/>
    <property type="match status" value="1"/>
</dbReference>
<comment type="caution">
    <text evidence="8">The sequence shown here is derived from an EMBL/GenBank/DDBJ whole genome shotgun (WGS) entry which is preliminary data.</text>
</comment>
<dbReference type="RefSeq" id="WP_239130550.1">
    <property type="nucleotide sequence ID" value="NZ_BAAAYJ010000051.1"/>
</dbReference>
<dbReference type="InterPro" id="IPR020846">
    <property type="entry name" value="MFS_dom"/>
</dbReference>
<keyword evidence="3 6" id="KW-0812">Transmembrane</keyword>
<keyword evidence="9" id="KW-1185">Reference proteome</keyword>
<evidence type="ECO:0000256" key="5">
    <source>
        <dbReference type="ARBA" id="ARBA00023136"/>
    </source>
</evidence>
<evidence type="ECO:0000256" key="3">
    <source>
        <dbReference type="ARBA" id="ARBA00022692"/>
    </source>
</evidence>
<feature type="transmembrane region" description="Helical" evidence="6">
    <location>
        <begin position="150"/>
        <end position="173"/>
    </location>
</feature>
<keyword evidence="2" id="KW-1003">Cell membrane</keyword>
<proteinExistence type="predicted"/>
<feature type="transmembrane region" description="Helical" evidence="6">
    <location>
        <begin position="75"/>
        <end position="95"/>
    </location>
</feature>
<keyword evidence="4 6" id="KW-1133">Transmembrane helix</keyword>